<feature type="domain" description="SLH" evidence="2">
    <location>
        <begin position="376"/>
        <end position="439"/>
    </location>
</feature>
<dbReference type="InterPro" id="IPR003343">
    <property type="entry name" value="Big_2"/>
</dbReference>
<dbReference type="KEGG" id="coh:EAV92_21825"/>
<reference evidence="3 4" key="1">
    <citation type="submission" date="2018-10" db="EMBL/GenBank/DDBJ databases">
        <title>Genome Sequence of Cohnella sp.</title>
        <authorList>
            <person name="Srinivasan S."/>
            <person name="Kim M.K."/>
        </authorList>
    </citation>
    <scope>NUCLEOTIDE SEQUENCE [LARGE SCALE GENOMIC DNA]</scope>
    <source>
        <strain evidence="3 4">18JY8-7</strain>
    </source>
</reference>
<dbReference type="PANTHER" id="PTHR43308">
    <property type="entry name" value="OUTER MEMBRANE PROTEIN ALPHA-RELATED"/>
    <property type="match status" value="1"/>
</dbReference>
<feature type="chain" id="PRO_5018314172" description="SLH domain-containing protein" evidence="1">
    <location>
        <begin position="29"/>
        <end position="558"/>
    </location>
</feature>
<dbReference type="InterPro" id="IPR013783">
    <property type="entry name" value="Ig-like_fold"/>
</dbReference>
<gene>
    <name evidence="3" type="ORF">EAV92_21825</name>
</gene>
<dbReference type="Pfam" id="PF00395">
    <property type="entry name" value="SLH"/>
    <property type="match status" value="3"/>
</dbReference>
<name>A0A3G3K5A9_9BACL</name>
<keyword evidence="4" id="KW-1185">Reference proteome</keyword>
<proteinExistence type="predicted"/>
<dbReference type="Gene3D" id="2.60.40.10">
    <property type="entry name" value="Immunoglobulins"/>
    <property type="match status" value="1"/>
</dbReference>
<dbReference type="EMBL" id="CP033433">
    <property type="protein sequence ID" value="AYQ74959.1"/>
    <property type="molecule type" value="Genomic_DNA"/>
</dbReference>
<dbReference type="InterPro" id="IPR001119">
    <property type="entry name" value="SLH_dom"/>
</dbReference>
<dbReference type="SUPFAM" id="SSF49373">
    <property type="entry name" value="Invasin/intimin cell-adhesion fragments"/>
    <property type="match status" value="1"/>
</dbReference>
<organism evidence="3 4">
    <name type="scientific">Cohnella candidum</name>
    <dbReference type="NCBI Taxonomy" id="2674991"/>
    <lineage>
        <taxon>Bacteria</taxon>
        <taxon>Bacillati</taxon>
        <taxon>Bacillota</taxon>
        <taxon>Bacilli</taxon>
        <taxon>Bacillales</taxon>
        <taxon>Paenibacillaceae</taxon>
        <taxon>Cohnella</taxon>
    </lineage>
</organism>
<sequence>MRVSRRMLMLFAALLPLLAIWPAQSAFAAEVFGFEVDDYEHGYDESYLIAGKSYTLEYLSTAMLGTDEFPEYRYSFDDGASWIPLPNTNCGFHKVCFSLPYTSRVTYVTFRIDVKFDPFVGTTTHSGWTTDRYRLRQPGTVSDFTATPNKDGSVTLNWNDNSDMESYYRITRSGPDGDKTFIVDRTKDHFGPLSYTDKQTDTSKETIYMYRLNPVVDAYPLSEEEVFGDQWALVKTKVPPIDPKKIFINPGIAVPIPDLIKGIDPKTPINKVDAFRYLKDFPLSVGDLSKPAVTSVKLSHNALALKKGEQTSLTATVAPADAANLKVAWSSTNPQVAEVDTSGKVTAKSPGIAKIVAITEMGNFTDVCVVTVTSPPKTSSYSDLAGHPAQAEIDKAAELGIVFGYGDGTFKPDGKVTRAEFASMLIRALKPAVDGDPLAFKDKTDIPSWAVNAVQQAVKLGFVSGNADGTFRPNANITHSEMVSMVIRASGLPPSQSLKTGFADDADIPKWAKPSASKAQETGIIIVGGLPDGKFMPLAPTTRAEAASAIVRMLNVKV</sequence>
<feature type="domain" description="SLH" evidence="2">
    <location>
        <begin position="440"/>
        <end position="497"/>
    </location>
</feature>
<evidence type="ECO:0000259" key="2">
    <source>
        <dbReference type="PROSITE" id="PS51272"/>
    </source>
</evidence>
<protein>
    <recommendedName>
        <fullName evidence="2">SLH domain-containing protein</fullName>
    </recommendedName>
</protein>
<dbReference type="InterPro" id="IPR051465">
    <property type="entry name" value="Cell_Envelope_Struct_Comp"/>
</dbReference>
<dbReference type="AlphaFoldDB" id="A0A3G3K5A9"/>
<dbReference type="Gene3D" id="2.60.40.1080">
    <property type="match status" value="1"/>
</dbReference>
<evidence type="ECO:0000313" key="4">
    <source>
        <dbReference type="Proteomes" id="UP000269097"/>
    </source>
</evidence>
<dbReference type="RefSeq" id="WP_123043039.1">
    <property type="nucleotide sequence ID" value="NZ_CP033433.1"/>
</dbReference>
<dbReference type="Proteomes" id="UP000269097">
    <property type="component" value="Chromosome"/>
</dbReference>
<evidence type="ECO:0000313" key="3">
    <source>
        <dbReference type="EMBL" id="AYQ74959.1"/>
    </source>
</evidence>
<evidence type="ECO:0000256" key="1">
    <source>
        <dbReference type="SAM" id="SignalP"/>
    </source>
</evidence>
<dbReference type="PANTHER" id="PTHR43308:SF5">
    <property type="entry name" value="S-LAYER PROTEIN _ PEPTIDOGLYCAN ENDO-BETA-N-ACETYLGLUCOSAMINIDASE"/>
    <property type="match status" value="1"/>
</dbReference>
<feature type="domain" description="SLH" evidence="2">
    <location>
        <begin position="499"/>
        <end position="558"/>
    </location>
</feature>
<dbReference type="Pfam" id="PF02368">
    <property type="entry name" value="Big_2"/>
    <property type="match status" value="1"/>
</dbReference>
<dbReference type="SMART" id="SM00635">
    <property type="entry name" value="BID_2"/>
    <property type="match status" value="1"/>
</dbReference>
<feature type="signal peptide" evidence="1">
    <location>
        <begin position="1"/>
        <end position="28"/>
    </location>
</feature>
<accession>A0A3G3K5A9</accession>
<dbReference type="InterPro" id="IPR008964">
    <property type="entry name" value="Invasin/intimin_cell_adhesion"/>
</dbReference>
<dbReference type="PROSITE" id="PS51272">
    <property type="entry name" value="SLH"/>
    <property type="match status" value="3"/>
</dbReference>
<keyword evidence="1" id="KW-0732">Signal</keyword>